<organism evidence="1 2">
    <name type="scientific">Trichogramma kaykai</name>
    <dbReference type="NCBI Taxonomy" id="54128"/>
    <lineage>
        <taxon>Eukaryota</taxon>
        <taxon>Metazoa</taxon>
        <taxon>Ecdysozoa</taxon>
        <taxon>Arthropoda</taxon>
        <taxon>Hexapoda</taxon>
        <taxon>Insecta</taxon>
        <taxon>Pterygota</taxon>
        <taxon>Neoptera</taxon>
        <taxon>Endopterygota</taxon>
        <taxon>Hymenoptera</taxon>
        <taxon>Apocrita</taxon>
        <taxon>Proctotrupomorpha</taxon>
        <taxon>Chalcidoidea</taxon>
        <taxon>Trichogrammatidae</taxon>
        <taxon>Trichogramma</taxon>
    </lineage>
</organism>
<dbReference type="AlphaFoldDB" id="A0ABD2XIG2"/>
<dbReference type="PANTHER" id="PTHR13192">
    <property type="entry name" value="MY011 PROTEIN"/>
    <property type="match status" value="1"/>
</dbReference>
<dbReference type="InterPro" id="IPR019362">
    <property type="entry name" value="MMADHC"/>
</dbReference>
<name>A0ABD2XIG2_9HYME</name>
<proteinExistence type="predicted"/>
<protein>
    <recommendedName>
        <fullName evidence="3">Methylmalonic aciduria and homocystinuria type D protein, mitochondrial</fullName>
    </recommendedName>
</protein>
<gene>
    <name evidence="1" type="ORF">TKK_002613</name>
</gene>
<dbReference type="Pfam" id="PF10229">
    <property type="entry name" value="MMADHC"/>
    <property type="match status" value="1"/>
</dbReference>
<dbReference type="PANTHER" id="PTHR13192:SF3">
    <property type="entry name" value="COBALAMIN TRAFFICKING PROTEIN CBLD"/>
    <property type="match status" value="1"/>
</dbReference>
<dbReference type="Proteomes" id="UP001627154">
    <property type="component" value="Unassembled WGS sequence"/>
</dbReference>
<sequence length="286" mass="32582">MFCVRNIQRSCQSTKQPALLVARILRARYSRRSDKSTSSYKLVASRNDALDETENNAILGIDSNWELLTPRGFRFYLPGSIGPGWLDATTTAQVEVQSVLVPNEIEDIEIARSNVNKRKNILNVPEVYSVLHCHSQECPTLLRKDILELFPGCLEVASPQLTIVTISQKTNNKNSRWSKELETERLAQYFVLAASDVCKKLKMCGYWADFINPFSGQPYSNQKNNVLYQTDERFRSVGFKVENKQNCKVITHDNDSQNFIGNLYTTAPANTEFLKEIMSNINNKIE</sequence>
<evidence type="ECO:0008006" key="3">
    <source>
        <dbReference type="Google" id="ProtNLM"/>
    </source>
</evidence>
<dbReference type="EMBL" id="JBJJXI010000022">
    <property type="protein sequence ID" value="KAL3404972.1"/>
    <property type="molecule type" value="Genomic_DNA"/>
</dbReference>
<reference evidence="1 2" key="1">
    <citation type="journal article" date="2024" name="bioRxiv">
        <title>A reference genome for Trichogramma kaykai: A tiny desert-dwelling parasitoid wasp with competing sex-ratio distorters.</title>
        <authorList>
            <person name="Culotta J."/>
            <person name="Lindsey A.R."/>
        </authorList>
    </citation>
    <scope>NUCLEOTIDE SEQUENCE [LARGE SCALE GENOMIC DNA]</scope>
    <source>
        <strain evidence="1 2">KSX58</strain>
    </source>
</reference>
<keyword evidence="2" id="KW-1185">Reference proteome</keyword>
<accession>A0ABD2XIG2</accession>
<evidence type="ECO:0000313" key="1">
    <source>
        <dbReference type="EMBL" id="KAL3404972.1"/>
    </source>
</evidence>
<comment type="caution">
    <text evidence="1">The sequence shown here is derived from an EMBL/GenBank/DDBJ whole genome shotgun (WGS) entry which is preliminary data.</text>
</comment>
<evidence type="ECO:0000313" key="2">
    <source>
        <dbReference type="Proteomes" id="UP001627154"/>
    </source>
</evidence>